<dbReference type="InterPro" id="IPR026444">
    <property type="entry name" value="Secre_tail"/>
</dbReference>
<reference evidence="3 4" key="1">
    <citation type="submission" date="2019-06" db="EMBL/GenBank/DDBJ databases">
        <title>A novel bacterium of genus Pontibacter, isolated from marine sediment.</title>
        <authorList>
            <person name="Huang H."/>
            <person name="Mo K."/>
            <person name="Hu Y."/>
        </authorList>
    </citation>
    <scope>NUCLEOTIDE SEQUENCE [LARGE SCALE GENOMIC DNA]</scope>
    <source>
        <strain evidence="3 4">HB172049</strain>
    </source>
</reference>
<proteinExistence type="predicted"/>
<keyword evidence="4" id="KW-1185">Reference proteome</keyword>
<keyword evidence="1" id="KW-0732">Signal</keyword>
<dbReference type="Proteomes" id="UP000316727">
    <property type="component" value="Unassembled WGS sequence"/>
</dbReference>
<dbReference type="AlphaFoldDB" id="A0A501VYK9"/>
<comment type="caution">
    <text evidence="3">The sequence shown here is derived from an EMBL/GenBank/DDBJ whole genome shotgun (WGS) entry which is preliminary data.</text>
</comment>
<dbReference type="Pfam" id="PF18962">
    <property type="entry name" value="Por_Secre_tail"/>
    <property type="match status" value="1"/>
</dbReference>
<gene>
    <name evidence="3" type="ORF">FJM65_18025</name>
</gene>
<evidence type="ECO:0000313" key="3">
    <source>
        <dbReference type="EMBL" id="TPE42499.1"/>
    </source>
</evidence>
<feature type="chain" id="PRO_5021456441" evidence="1">
    <location>
        <begin position="34"/>
        <end position="486"/>
    </location>
</feature>
<feature type="signal peptide" evidence="1">
    <location>
        <begin position="1"/>
        <end position="33"/>
    </location>
</feature>
<evidence type="ECO:0000313" key="4">
    <source>
        <dbReference type="Proteomes" id="UP000316727"/>
    </source>
</evidence>
<evidence type="ECO:0000259" key="2">
    <source>
        <dbReference type="Pfam" id="PF18962"/>
    </source>
</evidence>
<protein>
    <submittedName>
        <fullName evidence="3">T9SS type A sorting domain-containing protein</fullName>
    </submittedName>
</protein>
<dbReference type="NCBIfam" id="TIGR04183">
    <property type="entry name" value="Por_Secre_tail"/>
    <property type="match status" value="1"/>
</dbReference>
<accession>A0A501VYK9</accession>
<evidence type="ECO:0000256" key="1">
    <source>
        <dbReference type="SAM" id="SignalP"/>
    </source>
</evidence>
<sequence>MARCVTLKFYDNGMIKKFTLTLLACFTAIQLMAQDKAGFSSVTELTPIPITKSTEGKSQSKVWEFACTQWAVLPDREGTHLWRLDSNKWKKMLNLSQNAYLADCKVDGNLVHVLLFTNKGKSLLTSLEFDAATNSYVPWTSRPTPSKVALSRHAEEGTIDIDSTGRMWLASDDSTSITVRWSDSPYTDWSEPITLATGIDSTDMGAVIAMPGKIGVMWTNLLTQRFGFRTHVDGAPPTEWSADEVPASQSALDIYLGMADDHLNLALGSDGTLYCAVKTEYDTPGLPKIALLIRRPSGTWDDLYGVAEKGTRPVVVLNEEEEKLRIIYTRKDVGSDIVYKETSTRNIAFSDELQLLKGKFNDVTSSKANFSSSVVVLASDANYAAGVLATDGPQPESCTAAIHWKLYPNPFSTTTKLYFSLPHGGRYAAVLYDTRGAKITSLKQGTTAAGEWNSIPIDGANLATGMYLIRVQTDDVTESMKVVLSR</sequence>
<organism evidence="3 4">
    <name type="scientific">Pontibacter mangrovi</name>
    <dbReference type="NCBI Taxonomy" id="2589816"/>
    <lineage>
        <taxon>Bacteria</taxon>
        <taxon>Pseudomonadati</taxon>
        <taxon>Bacteroidota</taxon>
        <taxon>Cytophagia</taxon>
        <taxon>Cytophagales</taxon>
        <taxon>Hymenobacteraceae</taxon>
        <taxon>Pontibacter</taxon>
    </lineage>
</organism>
<dbReference type="SUPFAM" id="SSF89372">
    <property type="entry name" value="Fucose-specific lectin"/>
    <property type="match status" value="1"/>
</dbReference>
<dbReference type="EMBL" id="VFRQ01000012">
    <property type="protein sequence ID" value="TPE42499.1"/>
    <property type="molecule type" value="Genomic_DNA"/>
</dbReference>
<dbReference type="OrthoDB" id="9802683at2"/>
<name>A0A501VYK9_9BACT</name>
<feature type="domain" description="Secretion system C-terminal sorting" evidence="2">
    <location>
        <begin position="406"/>
        <end position="483"/>
    </location>
</feature>